<evidence type="ECO:0000313" key="2">
    <source>
        <dbReference type="EMBL" id="MCH6165120.1"/>
    </source>
</evidence>
<feature type="region of interest" description="Disordered" evidence="1">
    <location>
        <begin position="1"/>
        <end position="45"/>
    </location>
</feature>
<keyword evidence="3" id="KW-1185">Reference proteome</keyword>
<reference evidence="2 3" key="1">
    <citation type="submission" date="2022-03" db="EMBL/GenBank/DDBJ databases">
        <title>Pseudonocardia alaer sp. nov., a novel actinomycete isolated from reed forest soil.</title>
        <authorList>
            <person name="Wang L."/>
        </authorList>
    </citation>
    <scope>NUCLEOTIDE SEQUENCE [LARGE SCALE GENOMIC DNA]</scope>
    <source>
        <strain evidence="2 3">Y-16303</strain>
    </source>
</reference>
<accession>A0ABS9T9A4</accession>
<name>A0ABS9T9A4_9PSEU</name>
<organism evidence="2 3">
    <name type="scientific">Pseudonocardia alaniniphila</name>
    <dbReference type="NCBI Taxonomy" id="75291"/>
    <lineage>
        <taxon>Bacteria</taxon>
        <taxon>Bacillati</taxon>
        <taxon>Actinomycetota</taxon>
        <taxon>Actinomycetes</taxon>
        <taxon>Pseudonocardiales</taxon>
        <taxon>Pseudonocardiaceae</taxon>
        <taxon>Pseudonocardia</taxon>
    </lineage>
</organism>
<dbReference type="RefSeq" id="WP_241035394.1">
    <property type="nucleotide sequence ID" value="NZ_BAAAJF010000018.1"/>
</dbReference>
<evidence type="ECO:0000256" key="1">
    <source>
        <dbReference type="SAM" id="MobiDB-lite"/>
    </source>
</evidence>
<gene>
    <name evidence="2" type="ORF">MMF94_05440</name>
</gene>
<sequence>MTAPANTHDNTDAPPAALDAVNSPNNHPDPIIEPNETSINASGPTARRKLDAGALTRPAEMSVTVKPSICVTMAEPNSSRLVVS</sequence>
<dbReference type="EMBL" id="JAKXMK010000004">
    <property type="protein sequence ID" value="MCH6165120.1"/>
    <property type="molecule type" value="Genomic_DNA"/>
</dbReference>
<dbReference type="Proteomes" id="UP001299970">
    <property type="component" value="Unassembled WGS sequence"/>
</dbReference>
<protein>
    <submittedName>
        <fullName evidence="2">Uncharacterized protein</fullName>
    </submittedName>
</protein>
<comment type="caution">
    <text evidence="2">The sequence shown here is derived from an EMBL/GenBank/DDBJ whole genome shotgun (WGS) entry which is preliminary data.</text>
</comment>
<proteinExistence type="predicted"/>
<evidence type="ECO:0000313" key="3">
    <source>
        <dbReference type="Proteomes" id="UP001299970"/>
    </source>
</evidence>